<dbReference type="AlphaFoldDB" id="A0A542XX86"/>
<sequence>MAGEAARSEPARLLAEKALSKLMSKVDDVSTMTVIGGMVPATLTTRSVVPHQGTIDVDILLELGPFFDRDELDFGWLEDALVDSGFISLSGSGGWQWEVRIDELSVILEFICDVPDGPGLPLRLPGTRNVSALNFAGPGPAAHDAIELEIRSALGAPITARFAGLGGYLLAKATAVVSRALEKDFYDLAFVVLRNDNGGPMAAGRAAAAAVPANPLHDFADIVRQATAKYMSAESEGPLGFVASSLAAGDPTPSEILAQDAVTAMMQFGAAFEADHAATRRTQG</sequence>
<accession>A0A542XX86</accession>
<comment type="caution">
    <text evidence="1">The sequence shown here is derived from an EMBL/GenBank/DDBJ whole genome shotgun (WGS) entry which is preliminary data.</text>
</comment>
<organism evidence="1 2">
    <name type="scientific">Homoserinimonas aerilata</name>
    <dbReference type="NCBI Taxonomy" id="1162970"/>
    <lineage>
        <taxon>Bacteria</taxon>
        <taxon>Bacillati</taxon>
        <taxon>Actinomycetota</taxon>
        <taxon>Actinomycetes</taxon>
        <taxon>Micrococcales</taxon>
        <taxon>Microbacteriaceae</taxon>
        <taxon>Homoserinimonas</taxon>
    </lineage>
</organism>
<gene>
    <name evidence="1" type="ORF">FB562_2656</name>
</gene>
<reference evidence="1 2" key="1">
    <citation type="submission" date="2019-06" db="EMBL/GenBank/DDBJ databases">
        <title>Sequencing the genomes of 1000 actinobacteria strains.</title>
        <authorList>
            <person name="Klenk H.-P."/>
        </authorList>
    </citation>
    <scope>NUCLEOTIDE SEQUENCE [LARGE SCALE GENOMIC DNA]</scope>
    <source>
        <strain evidence="1 2">DSM 26477</strain>
    </source>
</reference>
<keyword evidence="2" id="KW-1185">Reference proteome</keyword>
<dbReference type="Proteomes" id="UP000317998">
    <property type="component" value="Unassembled WGS sequence"/>
</dbReference>
<evidence type="ECO:0008006" key="3">
    <source>
        <dbReference type="Google" id="ProtNLM"/>
    </source>
</evidence>
<dbReference type="EMBL" id="VFOM01000005">
    <property type="protein sequence ID" value="TQL40447.1"/>
    <property type="molecule type" value="Genomic_DNA"/>
</dbReference>
<name>A0A542XX86_9MICO</name>
<evidence type="ECO:0000313" key="1">
    <source>
        <dbReference type="EMBL" id="TQL40447.1"/>
    </source>
</evidence>
<proteinExistence type="predicted"/>
<evidence type="ECO:0000313" key="2">
    <source>
        <dbReference type="Proteomes" id="UP000317998"/>
    </source>
</evidence>
<protein>
    <recommendedName>
        <fullName evidence="3">Nucleotidyltransferase AbiEii toxin of type IV toxin-antitoxin system</fullName>
    </recommendedName>
</protein>